<sequence length="256" mass="27422">MAPRNLRVTALIPAFDAAAHLGGVLMGLAALEVPIEILVVDDGSRDATAEVARQHRVPVLQFAANRGKGHALIAGFEALKHCDAVITLDADGQHPPECVPALIAAAESGADVVLGSRQFGAGMPPLRRFANHWSSAWSSAIAGARISDSQCGYRLYRREVLEAVPVTPGRYEIETEMAIRAAMLGFRVVEVTVPTVYGEEKSGIRLTRDVPRIIGTMARLTVERWLPPISMRSARRRVAAVPRGEAPRTPNAGAGL</sequence>
<dbReference type="GO" id="GO:0016740">
    <property type="term" value="F:transferase activity"/>
    <property type="evidence" value="ECO:0007669"/>
    <property type="project" value="UniProtKB-KW"/>
</dbReference>
<dbReference type="CDD" id="cd04179">
    <property type="entry name" value="DPM_DPG-synthase_like"/>
    <property type="match status" value="1"/>
</dbReference>
<dbReference type="InterPro" id="IPR001173">
    <property type="entry name" value="Glyco_trans_2-like"/>
</dbReference>
<reference evidence="2 3" key="1">
    <citation type="submission" date="2020-04" db="EMBL/GenBank/DDBJ databases">
        <title>Metagenomic profiling of ammonia- and methane-oxidizing microorganisms in a Dutch drinking water treatment plant.</title>
        <authorList>
            <person name="Poghosyan L."/>
            <person name="Leucker S."/>
        </authorList>
    </citation>
    <scope>NUCLEOTIDE SEQUENCE [LARGE SCALE GENOMIC DNA]</scope>
    <source>
        <strain evidence="2">S-RSF-IL-03</strain>
    </source>
</reference>
<dbReference type="AlphaFoldDB" id="A0A849SHR4"/>
<dbReference type="InterPro" id="IPR029044">
    <property type="entry name" value="Nucleotide-diphossugar_trans"/>
</dbReference>
<dbReference type="Gene3D" id="3.90.550.10">
    <property type="entry name" value="Spore Coat Polysaccharide Biosynthesis Protein SpsA, Chain A"/>
    <property type="match status" value="1"/>
</dbReference>
<gene>
    <name evidence="2" type="ORF">HOP12_08105</name>
</gene>
<evidence type="ECO:0000313" key="2">
    <source>
        <dbReference type="EMBL" id="NOT34116.1"/>
    </source>
</evidence>
<accession>A0A849SHR4</accession>
<dbReference type="PANTHER" id="PTHR48090:SF7">
    <property type="entry name" value="RFBJ PROTEIN"/>
    <property type="match status" value="1"/>
</dbReference>
<feature type="domain" description="Glycosyltransferase 2-like" evidence="1">
    <location>
        <begin position="10"/>
        <end position="162"/>
    </location>
</feature>
<evidence type="ECO:0000313" key="3">
    <source>
        <dbReference type="Proteomes" id="UP000580839"/>
    </source>
</evidence>
<keyword evidence="2" id="KW-0808">Transferase</keyword>
<evidence type="ECO:0000259" key="1">
    <source>
        <dbReference type="Pfam" id="PF00535"/>
    </source>
</evidence>
<dbReference type="Proteomes" id="UP000580839">
    <property type="component" value="Unassembled WGS sequence"/>
</dbReference>
<dbReference type="InterPro" id="IPR050256">
    <property type="entry name" value="Glycosyltransferase_2"/>
</dbReference>
<dbReference type="SUPFAM" id="SSF53448">
    <property type="entry name" value="Nucleotide-diphospho-sugar transferases"/>
    <property type="match status" value="1"/>
</dbReference>
<organism evidence="2 3">
    <name type="scientific">Eiseniibacteriota bacterium</name>
    <dbReference type="NCBI Taxonomy" id="2212470"/>
    <lineage>
        <taxon>Bacteria</taxon>
        <taxon>Candidatus Eiseniibacteriota</taxon>
    </lineage>
</organism>
<dbReference type="PANTHER" id="PTHR48090">
    <property type="entry name" value="UNDECAPRENYL-PHOSPHATE 4-DEOXY-4-FORMAMIDO-L-ARABINOSE TRANSFERASE-RELATED"/>
    <property type="match status" value="1"/>
</dbReference>
<dbReference type="Pfam" id="PF00535">
    <property type="entry name" value="Glycos_transf_2"/>
    <property type="match status" value="1"/>
</dbReference>
<name>A0A849SHR4_UNCEI</name>
<protein>
    <submittedName>
        <fullName evidence="2">Glycosyltransferase family 2 protein</fullName>
    </submittedName>
</protein>
<dbReference type="EMBL" id="JABFRW010000094">
    <property type="protein sequence ID" value="NOT34116.1"/>
    <property type="molecule type" value="Genomic_DNA"/>
</dbReference>
<comment type="caution">
    <text evidence="2">The sequence shown here is derived from an EMBL/GenBank/DDBJ whole genome shotgun (WGS) entry which is preliminary data.</text>
</comment>
<proteinExistence type="predicted"/>